<evidence type="ECO:0000313" key="4">
    <source>
        <dbReference type="Proteomes" id="UP001597441"/>
    </source>
</evidence>
<dbReference type="NCBIfam" id="TIGR04183">
    <property type="entry name" value="Por_Secre_tail"/>
    <property type="match status" value="1"/>
</dbReference>
<reference evidence="4" key="1">
    <citation type="journal article" date="2019" name="Int. J. Syst. Evol. Microbiol.">
        <title>The Global Catalogue of Microorganisms (GCM) 10K type strain sequencing project: providing services to taxonomists for standard genome sequencing and annotation.</title>
        <authorList>
            <consortium name="The Broad Institute Genomics Platform"/>
            <consortium name="The Broad Institute Genome Sequencing Center for Infectious Disease"/>
            <person name="Wu L."/>
            <person name="Ma J."/>
        </authorList>
    </citation>
    <scope>NUCLEOTIDE SEQUENCE [LARGE SCALE GENOMIC DNA]</scope>
    <source>
        <strain evidence="4">KCTC 42903</strain>
    </source>
</reference>
<gene>
    <name evidence="3" type="ORF">ACFSQS_08440</name>
</gene>
<dbReference type="Pfam" id="PF18962">
    <property type="entry name" value="Por_Secre_tail"/>
    <property type="match status" value="1"/>
</dbReference>
<dbReference type="RefSeq" id="WP_388017009.1">
    <property type="nucleotide sequence ID" value="NZ_JBHUDT010000002.1"/>
</dbReference>
<evidence type="ECO:0000313" key="3">
    <source>
        <dbReference type="EMBL" id="MFD2535129.1"/>
    </source>
</evidence>
<feature type="domain" description="Secretion system C-terminal sorting" evidence="2">
    <location>
        <begin position="50"/>
        <end position="116"/>
    </location>
</feature>
<organism evidence="3 4">
    <name type="scientific">Gelatiniphilus marinus</name>
    <dbReference type="NCBI Taxonomy" id="1759464"/>
    <lineage>
        <taxon>Bacteria</taxon>
        <taxon>Pseudomonadati</taxon>
        <taxon>Bacteroidota</taxon>
        <taxon>Flavobacteriia</taxon>
        <taxon>Flavobacteriales</taxon>
        <taxon>Flavobacteriaceae</taxon>
        <taxon>Gelatiniphilus</taxon>
    </lineage>
</organism>
<evidence type="ECO:0000259" key="2">
    <source>
        <dbReference type="Pfam" id="PF18962"/>
    </source>
</evidence>
<dbReference type="Proteomes" id="UP001597441">
    <property type="component" value="Unassembled WGS sequence"/>
</dbReference>
<dbReference type="EMBL" id="JBHULK010000002">
    <property type="protein sequence ID" value="MFD2535129.1"/>
    <property type="molecule type" value="Genomic_DNA"/>
</dbReference>
<evidence type="ECO:0000256" key="1">
    <source>
        <dbReference type="ARBA" id="ARBA00022729"/>
    </source>
</evidence>
<dbReference type="InterPro" id="IPR026444">
    <property type="entry name" value="Secre_tail"/>
</dbReference>
<keyword evidence="1" id="KW-0732">Signal</keyword>
<name>A0ABW5JU66_9FLAO</name>
<keyword evidence="4" id="KW-1185">Reference proteome</keyword>
<proteinExistence type="predicted"/>
<comment type="caution">
    <text evidence="3">The sequence shown here is derived from an EMBL/GenBank/DDBJ whole genome shotgun (WGS) entry which is preliminary data.</text>
</comment>
<sequence length="120" mass="13721">MNLRVQDFDMNLEAGDYSDRFEVSFSSKTLNITETYFNDFNIIQNNNISELKIINPNALDITSLHVFDASGKQVLNENISEVKNTYTFSTKSLSDGVYIARIRLKNNQGFTKKVIVTNKK</sequence>
<accession>A0ABW5JU66</accession>
<protein>
    <submittedName>
        <fullName evidence="3">T9SS type A sorting domain-containing protein</fullName>
    </submittedName>
</protein>